<dbReference type="InterPro" id="IPR011050">
    <property type="entry name" value="Pectin_lyase_fold/virulence"/>
</dbReference>
<dbReference type="Proteomes" id="UP001431429">
    <property type="component" value="Unassembled WGS sequence"/>
</dbReference>
<evidence type="ECO:0000256" key="2">
    <source>
        <dbReference type="SAM" id="SignalP"/>
    </source>
</evidence>
<dbReference type="Gene3D" id="2.160.20.10">
    <property type="entry name" value="Single-stranded right-handed beta-helix, Pectin lyase-like"/>
    <property type="match status" value="1"/>
</dbReference>
<evidence type="ECO:0000256" key="1">
    <source>
        <dbReference type="ARBA" id="ARBA00022737"/>
    </source>
</evidence>
<evidence type="ECO:0000259" key="3">
    <source>
        <dbReference type="Pfam" id="PF13229"/>
    </source>
</evidence>
<dbReference type="InterPro" id="IPR006626">
    <property type="entry name" value="PbH1"/>
</dbReference>
<dbReference type="InterPro" id="IPR039448">
    <property type="entry name" value="Beta_helix"/>
</dbReference>
<comment type="caution">
    <text evidence="4">The sequence shown here is derived from an EMBL/GenBank/DDBJ whole genome shotgun (WGS) entry which is preliminary data.</text>
</comment>
<dbReference type="InterPro" id="IPR051550">
    <property type="entry name" value="SCF-Subunits/Alg-Epimerases"/>
</dbReference>
<dbReference type="RefSeq" id="WP_250917354.1">
    <property type="nucleotide sequence ID" value="NZ_JAMQAW010000002.1"/>
</dbReference>
<dbReference type="PANTHER" id="PTHR22990">
    <property type="entry name" value="F-BOX ONLY PROTEIN"/>
    <property type="match status" value="1"/>
</dbReference>
<gene>
    <name evidence="4" type="ORF">NBG84_01475</name>
</gene>
<dbReference type="PANTHER" id="PTHR22990:SF15">
    <property type="entry name" value="F-BOX ONLY PROTEIN 10"/>
    <property type="match status" value="1"/>
</dbReference>
<feature type="domain" description="Right handed beta helix" evidence="3">
    <location>
        <begin position="104"/>
        <end position="243"/>
    </location>
</feature>
<dbReference type="InterPro" id="IPR012334">
    <property type="entry name" value="Pectin_lyas_fold"/>
</dbReference>
<dbReference type="SMART" id="SM00710">
    <property type="entry name" value="PbH1"/>
    <property type="match status" value="7"/>
</dbReference>
<feature type="domain" description="Right handed beta helix" evidence="3">
    <location>
        <begin position="250"/>
        <end position="358"/>
    </location>
</feature>
<evidence type="ECO:0000313" key="5">
    <source>
        <dbReference type="Proteomes" id="UP001431429"/>
    </source>
</evidence>
<dbReference type="Pfam" id="PF13229">
    <property type="entry name" value="Beta_helix"/>
    <property type="match status" value="2"/>
</dbReference>
<keyword evidence="2" id="KW-0732">Signal</keyword>
<evidence type="ECO:0000313" key="4">
    <source>
        <dbReference type="EMBL" id="MCM2386993.1"/>
    </source>
</evidence>
<keyword evidence="5" id="KW-1185">Reference proteome</keyword>
<keyword evidence="1" id="KW-0677">Repeat</keyword>
<proteinExistence type="predicted"/>
<reference evidence="4" key="1">
    <citation type="submission" date="2022-06" db="EMBL/GenBank/DDBJ databases">
        <title>Genome public.</title>
        <authorList>
            <person name="Sun Q."/>
        </authorList>
    </citation>
    <scope>NUCLEOTIDE SEQUENCE</scope>
    <source>
        <strain evidence="4">CWNU-1</strain>
    </source>
</reference>
<name>A0ABT0UHQ1_9ACTN</name>
<organism evidence="4 5">
    <name type="scientific">Streptomyces albipurpureus</name>
    <dbReference type="NCBI Taxonomy" id="2897419"/>
    <lineage>
        <taxon>Bacteria</taxon>
        <taxon>Bacillati</taxon>
        <taxon>Actinomycetota</taxon>
        <taxon>Actinomycetes</taxon>
        <taxon>Kitasatosporales</taxon>
        <taxon>Streptomycetaceae</taxon>
        <taxon>Streptomyces</taxon>
    </lineage>
</organism>
<feature type="chain" id="PRO_5046780786" evidence="2">
    <location>
        <begin position="30"/>
        <end position="360"/>
    </location>
</feature>
<sequence>MTQQHKRHKRQIAWVAGMAATLVSGLVVAAPTAASETSHLVRPGESIQAAVDAASPGETVRLLPGTYRESVLITTSGVTLRGSGPKTVISPPATADTTNSCARDGHGICVLGTAADVLTDVSVRSLTVTGFPQHGLWASRTDGLSVRGVSARDNGVWGLAQQRSTRAAFRGNTATGNGDAGLFLANAIDAEGGATDTGGTLIADNRLSDNRIGITVRRVRNLTVRANEISANCAGLFVVGDESKPAAGAMSITGNTVEKNNKLCAATPRLPAIQGSGIVLTGSEASVIRGNKVIDNVGTQPMSGGIVLVASMVGALNTDNVIEHNDLRGNATADLVHRGGGSGNTFDGNVCQSSEPAGMC</sequence>
<dbReference type="EMBL" id="JAMQAW010000002">
    <property type="protein sequence ID" value="MCM2386993.1"/>
    <property type="molecule type" value="Genomic_DNA"/>
</dbReference>
<protein>
    <submittedName>
        <fullName evidence="4">Right-handed parallel beta-helix repeat-containing protein</fullName>
    </submittedName>
</protein>
<accession>A0ABT0UHQ1</accession>
<dbReference type="SUPFAM" id="SSF51126">
    <property type="entry name" value="Pectin lyase-like"/>
    <property type="match status" value="1"/>
</dbReference>
<feature type="signal peptide" evidence="2">
    <location>
        <begin position="1"/>
        <end position="29"/>
    </location>
</feature>